<dbReference type="InterPro" id="IPR006116">
    <property type="entry name" value="NT_2-5OAS_ClassI-CCAase"/>
</dbReference>
<protein>
    <submittedName>
        <fullName evidence="2">Nucleotidyltransferase</fullName>
    </submittedName>
</protein>
<dbReference type="SUPFAM" id="SSF81301">
    <property type="entry name" value="Nucleotidyltransferase"/>
    <property type="match status" value="1"/>
</dbReference>
<dbReference type="GO" id="GO:0016779">
    <property type="term" value="F:nucleotidyltransferase activity"/>
    <property type="evidence" value="ECO:0007669"/>
    <property type="project" value="InterPro"/>
</dbReference>
<comment type="caution">
    <text evidence="2">The sequence shown here is derived from an EMBL/GenBank/DDBJ whole genome shotgun (WGS) entry which is preliminary data.</text>
</comment>
<keyword evidence="1" id="KW-0051">Antiviral defense</keyword>
<dbReference type="InterPro" id="IPR043519">
    <property type="entry name" value="NT_sf"/>
</dbReference>
<name>A0A2N3IB44_9BACT</name>
<accession>A0A2N3IB44</accession>
<keyword evidence="2" id="KW-0808">Transferase</keyword>
<dbReference type="Proteomes" id="UP000233618">
    <property type="component" value="Unassembled WGS sequence"/>
</dbReference>
<evidence type="ECO:0000313" key="2">
    <source>
        <dbReference type="EMBL" id="PKQ67574.1"/>
    </source>
</evidence>
<evidence type="ECO:0000256" key="1">
    <source>
        <dbReference type="ARBA" id="ARBA00023118"/>
    </source>
</evidence>
<dbReference type="Pfam" id="PF18144">
    <property type="entry name" value="SMODS"/>
    <property type="match status" value="1"/>
</dbReference>
<gene>
    <name evidence="2" type="ORF">BZG01_07520</name>
</gene>
<dbReference type="RefSeq" id="WP_101309208.1">
    <property type="nucleotide sequence ID" value="NZ_MVDE01000008.1"/>
</dbReference>
<keyword evidence="3" id="KW-1185">Reference proteome</keyword>
<evidence type="ECO:0000313" key="3">
    <source>
        <dbReference type="Proteomes" id="UP000233618"/>
    </source>
</evidence>
<organism evidence="2 3">
    <name type="scientific">Labilibaculum manganireducens</name>
    <dbReference type="NCBI Taxonomy" id="1940525"/>
    <lineage>
        <taxon>Bacteria</taxon>
        <taxon>Pseudomonadati</taxon>
        <taxon>Bacteroidota</taxon>
        <taxon>Bacteroidia</taxon>
        <taxon>Marinilabiliales</taxon>
        <taxon>Marinifilaceae</taxon>
        <taxon>Labilibaculum</taxon>
    </lineage>
</organism>
<reference evidence="2 3" key="1">
    <citation type="journal article" date="2017" name="Front. Microbiol.">
        <title>Labilibaculum manganireducens gen. nov., sp. nov. and Labilibaculum filiforme sp. nov., Novel Bacteroidetes Isolated from Subsurface Sediments of the Baltic Sea.</title>
        <authorList>
            <person name="Vandieken V."/>
            <person name="Marshall I.P."/>
            <person name="Niemann H."/>
            <person name="Engelen B."/>
            <person name="Cypionka H."/>
        </authorList>
    </citation>
    <scope>NUCLEOTIDE SEQUENCE [LARGE SCALE GENOMIC DNA]</scope>
    <source>
        <strain evidence="2 3">59.10-2M</strain>
    </source>
</reference>
<proteinExistence type="predicted"/>
<dbReference type="CDD" id="cd05400">
    <property type="entry name" value="NT_2-5OAS_ClassI-CCAase"/>
    <property type="match status" value="1"/>
</dbReference>
<dbReference type="GO" id="GO:0051607">
    <property type="term" value="P:defense response to virus"/>
    <property type="evidence" value="ECO:0007669"/>
    <property type="project" value="UniProtKB-KW"/>
</dbReference>
<dbReference type="AlphaFoldDB" id="A0A2N3IB44"/>
<dbReference type="EMBL" id="MVDE01000008">
    <property type="protein sequence ID" value="PKQ67574.1"/>
    <property type="molecule type" value="Genomic_DNA"/>
</dbReference>
<sequence>MEQEFSKFCENIKLTSQQKEDAKAKYKGVCKKLHDTYYDKDYDDSTKYLFGSYKTKTNVRPLTEEQDVDVLFKIPQETFDKFDEYESNGQSALLQEVRNVLKEKYTTTDKINGWGKVVLVQFEKGKHNVEVLPALEQKDGTFLIPNSEDGGSWDTFDPRNQVNEFQTSNGTTNKLTAELGRMLKTWVKNTPSLKKKYKSYQLINDIITFLKIEFEDGASYEDYHEVVKNFFDWLKRNCVESIKSYVETAYNRAIKAIEFMDANKPKEASEEWIKIFGNEFPKVKENPKNKTENRTIITPSSPWCKLN</sequence>